<dbReference type="eggNOG" id="ENOG502QSK1">
    <property type="taxonomic scope" value="Eukaryota"/>
</dbReference>
<evidence type="ECO:0008006" key="3">
    <source>
        <dbReference type="Google" id="ProtNLM"/>
    </source>
</evidence>
<dbReference type="AlphaFoldDB" id="N1PIG9"/>
<dbReference type="GO" id="GO:0031146">
    <property type="term" value="P:SCF-dependent proteasomal ubiquitin-dependent protein catabolic process"/>
    <property type="evidence" value="ECO:0007669"/>
    <property type="project" value="TreeGrafter"/>
</dbReference>
<dbReference type="STRING" id="675120.N1PIG9"/>
<evidence type="ECO:0000313" key="1">
    <source>
        <dbReference type="EMBL" id="EME41335.1"/>
    </source>
</evidence>
<keyword evidence="2" id="KW-1185">Reference proteome</keyword>
<organism evidence="1 2">
    <name type="scientific">Dothistroma septosporum (strain NZE10 / CBS 128990)</name>
    <name type="common">Red band needle blight fungus</name>
    <name type="synonym">Mycosphaerella pini</name>
    <dbReference type="NCBI Taxonomy" id="675120"/>
    <lineage>
        <taxon>Eukaryota</taxon>
        <taxon>Fungi</taxon>
        <taxon>Dikarya</taxon>
        <taxon>Ascomycota</taxon>
        <taxon>Pezizomycotina</taxon>
        <taxon>Dothideomycetes</taxon>
        <taxon>Dothideomycetidae</taxon>
        <taxon>Mycosphaerellales</taxon>
        <taxon>Mycosphaerellaceae</taxon>
        <taxon>Dothistroma</taxon>
    </lineage>
</organism>
<dbReference type="Gene3D" id="3.80.10.10">
    <property type="entry name" value="Ribonuclease Inhibitor"/>
    <property type="match status" value="1"/>
</dbReference>
<dbReference type="PANTHER" id="PTHR13318">
    <property type="entry name" value="PARTNER OF PAIRED, ISOFORM B-RELATED"/>
    <property type="match status" value="1"/>
</dbReference>
<dbReference type="Proteomes" id="UP000016933">
    <property type="component" value="Unassembled WGS sequence"/>
</dbReference>
<dbReference type="InterPro" id="IPR032675">
    <property type="entry name" value="LRR_dom_sf"/>
</dbReference>
<name>N1PIG9_DOTSN</name>
<sequence>MAEQGLQALPADLFHLLSTELADRLDFPTLYHVSISSKQLASAGAINALYRISHQAPVKGGGEGLPLAEQELTVQRWSILWRTTILSAFGKTIYPYCRHLRSLDLRDLAELLDDDKFRGKIAKHFFTGELAKFHFAVQAGKGRQSRLDIKKIVSAIGDELTKHAPQIESLSEPVNSDIFSSALLDWASRLSNLKSLDLYDGTALADETVRDLLHVHCPNLSSLRIYISIDEDADHHLAAFIDGMQENSLVNFQNISDCRIGAETCLALNSHGKSLLSLKLMLSNEGVQSLALLQGCNALEMLAIESPATSPNLKSTEHDIFLEVVAWLKNCHTLTDISFTNCVSAPDLLLPVLLNQNVRLQKLQINATEGTMYVVKDHHDFHQALSQQPSLTSLLLKADPDPVTRDDIETLMNTFCALKDLRELRLYRISDYFSDEHIGLLAKHLPNLEDLYIGGYGVSDTVWPALTKLANLKVLTFSGITTFTEAGILDFIDQLHDKHYGLSLSVDNADPDVTISAESQDLIRDVITKKLDGRFEYTLLRDPNVPEFDTDDSD</sequence>
<dbReference type="OrthoDB" id="10028886at2759"/>
<reference evidence="2" key="1">
    <citation type="journal article" date="2012" name="PLoS Genet.">
        <title>The genomes of the fungal plant pathogens Cladosporium fulvum and Dothistroma septosporum reveal adaptation to different hosts and lifestyles but also signatures of common ancestry.</title>
        <authorList>
            <person name="de Wit P.J.G.M."/>
            <person name="van der Burgt A."/>
            <person name="Oekmen B."/>
            <person name="Stergiopoulos I."/>
            <person name="Abd-Elsalam K.A."/>
            <person name="Aerts A.L."/>
            <person name="Bahkali A.H."/>
            <person name="Beenen H.G."/>
            <person name="Chettri P."/>
            <person name="Cox M.P."/>
            <person name="Datema E."/>
            <person name="de Vries R.P."/>
            <person name="Dhillon B."/>
            <person name="Ganley A.R."/>
            <person name="Griffiths S.A."/>
            <person name="Guo Y."/>
            <person name="Hamelin R.C."/>
            <person name="Henrissat B."/>
            <person name="Kabir M.S."/>
            <person name="Jashni M.K."/>
            <person name="Kema G."/>
            <person name="Klaubauf S."/>
            <person name="Lapidus A."/>
            <person name="Levasseur A."/>
            <person name="Lindquist E."/>
            <person name="Mehrabi R."/>
            <person name="Ohm R.A."/>
            <person name="Owen T.J."/>
            <person name="Salamov A."/>
            <person name="Schwelm A."/>
            <person name="Schijlen E."/>
            <person name="Sun H."/>
            <person name="van den Burg H.A."/>
            <person name="van Ham R.C.H.J."/>
            <person name="Zhang S."/>
            <person name="Goodwin S.B."/>
            <person name="Grigoriev I.V."/>
            <person name="Collemare J."/>
            <person name="Bradshaw R.E."/>
        </authorList>
    </citation>
    <scope>NUCLEOTIDE SEQUENCE [LARGE SCALE GENOMIC DNA]</scope>
    <source>
        <strain evidence="2">NZE10 / CBS 128990</strain>
    </source>
</reference>
<reference evidence="1 2" key="2">
    <citation type="journal article" date="2012" name="PLoS Pathog.">
        <title>Diverse lifestyles and strategies of plant pathogenesis encoded in the genomes of eighteen Dothideomycetes fungi.</title>
        <authorList>
            <person name="Ohm R.A."/>
            <person name="Feau N."/>
            <person name="Henrissat B."/>
            <person name="Schoch C.L."/>
            <person name="Horwitz B.A."/>
            <person name="Barry K.W."/>
            <person name="Condon B.J."/>
            <person name="Copeland A.C."/>
            <person name="Dhillon B."/>
            <person name="Glaser F."/>
            <person name="Hesse C.N."/>
            <person name="Kosti I."/>
            <person name="LaButti K."/>
            <person name="Lindquist E.A."/>
            <person name="Lucas S."/>
            <person name="Salamov A.A."/>
            <person name="Bradshaw R.E."/>
            <person name="Ciuffetti L."/>
            <person name="Hamelin R.C."/>
            <person name="Kema G.H.J."/>
            <person name="Lawrence C."/>
            <person name="Scott J.A."/>
            <person name="Spatafora J.W."/>
            <person name="Turgeon B.G."/>
            <person name="de Wit P.J.G.M."/>
            <person name="Zhong S."/>
            <person name="Goodwin S.B."/>
            <person name="Grigoriev I.V."/>
        </authorList>
    </citation>
    <scope>NUCLEOTIDE SEQUENCE [LARGE SCALE GENOMIC DNA]</scope>
    <source>
        <strain evidence="2">NZE10 / CBS 128990</strain>
    </source>
</reference>
<dbReference type="SUPFAM" id="SSF52047">
    <property type="entry name" value="RNI-like"/>
    <property type="match status" value="1"/>
</dbReference>
<protein>
    <recommendedName>
        <fullName evidence="3">F-box domain-containing protein</fullName>
    </recommendedName>
</protein>
<proteinExistence type="predicted"/>
<evidence type="ECO:0000313" key="2">
    <source>
        <dbReference type="Proteomes" id="UP000016933"/>
    </source>
</evidence>
<dbReference type="GO" id="GO:0019005">
    <property type="term" value="C:SCF ubiquitin ligase complex"/>
    <property type="evidence" value="ECO:0007669"/>
    <property type="project" value="TreeGrafter"/>
</dbReference>
<dbReference type="OMA" id="KWALLWR"/>
<gene>
    <name evidence="1" type="ORF">DOTSEDRAFT_156135</name>
</gene>
<dbReference type="HOGENOM" id="CLU_036208_0_0_1"/>
<accession>N1PIG9</accession>
<dbReference type="EMBL" id="KB446542">
    <property type="protein sequence ID" value="EME41335.1"/>
    <property type="molecule type" value="Genomic_DNA"/>
</dbReference>